<dbReference type="CDD" id="cd10795">
    <property type="entry name" value="GH57N_MJA1_like"/>
    <property type="match status" value="1"/>
</dbReference>
<proteinExistence type="inferred from homology"/>
<evidence type="ECO:0000313" key="5">
    <source>
        <dbReference type="Proteomes" id="UP000034603"/>
    </source>
</evidence>
<dbReference type="PANTHER" id="PTHR36306:SF1">
    <property type="entry name" value="ALPHA-AMYLASE-RELATED"/>
    <property type="match status" value="1"/>
</dbReference>
<dbReference type="PATRIC" id="fig|1618546.3.peg.96"/>
<gene>
    <name evidence="4" type="ORF">US62_C0004G0002</name>
</gene>
<accession>A0A0G0KAP6</accession>
<evidence type="ECO:0000313" key="4">
    <source>
        <dbReference type="EMBL" id="KKQ46189.1"/>
    </source>
</evidence>
<organism evidence="4 5">
    <name type="scientific">Candidatus Woesebacteria bacterium GW2011_GWA1_37_8</name>
    <dbReference type="NCBI Taxonomy" id="1618546"/>
    <lineage>
        <taxon>Bacteria</taxon>
        <taxon>Candidatus Woeseibacteriota</taxon>
    </lineage>
</organism>
<dbReference type="Gene3D" id="3.20.110.20">
    <property type="match status" value="1"/>
</dbReference>
<dbReference type="AlphaFoldDB" id="A0A0G0KAP6"/>
<evidence type="ECO:0000259" key="3">
    <source>
        <dbReference type="Pfam" id="PF03065"/>
    </source>
</evidence>
<protein>
    <submittedName>
        <fullName evidence="4">Glycosyl hydrolase, family 57</fullName>
    </submittedName>
</protein>
<name>A0A0G0KAP6_9BACT</name>
<dbReference type="Pfam" id="PF03065">
    <property type="entry name" value="Glyco_hydro_57"/>
    <property type="match status" value="1"/>
</dbReference>
<dbReference type="InterPro" id="IPR011330">
    <property type="entry name" value="Glyco_hydro/deAcase_b/a-brl"/>
</dbReference>
<keyword evidence="2" id="KW-0119">Carbohydrate metabolism</keyword>
<reference evidence="4 5" key="1">
    <citation type="journal article" date="2015" name="Nature">
        <title>rRNA introns, odd ribosomes, and small enigmatic genomes across a large radiation of phyla.</title>
        <authorList>
            <person name="Brown C.T."/>
            <person name="Hug L.A."/>
            <person name="Thomas B.C."/>
            <person name="Sharon I."/>
            <person name="Castelle C.J."/>
            <person name="Singh A."/>
            <person name="Wilkins M.J."/>
            <person name="Williams K.H."/>
            <person name="Banfield J.F."/>
        </authorList>
    </citation>
    <scope>NUCLEOTIDE SEQUENCE [LARGE SCALE GENOMIC DNA]</scope>
</reference>
<feature type="domain" description="Glycoside hydrolase family 57 N-terminal" evidence="3">
    <location>
        <begin position="5"/>
        <end position="297"/>
    </location>
</feature>
<dbReference type="InterPro" id="IPR004300">
    <property type="entry name" value="Glyco_hydro_57_N"/>
</dbReference>
<dbReference type="EMBL" id="LBTR01000004">
    <property type="protein sequence ID" value="KKQ46189.1"/>
    <property type="molecule type" value="Genomic_DNA"/>
</dbReference>
<comment type="caution">
    <text evidence="4">The sequence shown here is derived from an EMBL/GenBank/DDBJ whole genome shotgun (WGS) entry which is preliminary data.</text>
</comment>
<dbReference type="Proteomes" id="UP000034603">
    <property type="component" value="Unassembled WGS sequence"/>
</dbReference>
<sequence>MSSVVLYFQVHQPLRIKKYRVFDMGNSHEYFNDEGDSSLNNKKILRKVAAKSYLPANELILKLLKRHKEFKASYSFSGVFLEQIVKYAPEVLESFQKLVKTGKVEILGETYYHSLSFFYSRHEFESQVVLHEKTIKKLFGYTPKVFRNTELAYNNDLAHWADKKYLGILAEGWDSFLGWRSPNFLYKPQGTTKIKLLLKNYKLSDDIAFRFSQKSWPEFPLTAPKFASWVNQINGNGDVVNLFMDYETFGEHQWKEHGIFDFLENMPGEILKHPDNDFVTPTEACKKYPTMDEVDVPYVVTWADTERDLSAWVGNQIQKSAIDYIYSMEREINKTRDARLLDDWRKMQTSDHFYYMCTKWFSDGDVHKYFNPYESPYDAFISYMNAASDLKLRVNEKLNQTHIEHIALQKKWAKSVAVS</sequence>
<dbReference type="InterPro" id="IPR052046">
    <property type="entry name" value="GH57_Enzymes"/>
</dbReference>
<dbReference type="GO" id="GO:0005975">
    <property type="term" value="P:carbohydrate metabolic process"/>
    <property type="evidence" value="ECO:0007669"/>
    <property type="project" value="InterPro"/>
</dbReference>
<evidence type="ECO:0000256" key="2">
    <source>
        <dbReference type="ARBA" id="ARBA00023277"/>
    </source>
</evidence>
<comment type="similarity">
    <text evidence="1">Belongs to the glycosyl hydrolase 57 family.</text>
</comment>
<evidence type="ECO:0000256" key="1">
    <source>
        <dbReference type="ARBA" id="ARBA00006821"/>
    </source>
</evidence>
<dbReference type="GO" id="GO:0016787">
    <property type="term" value="F:hydrolase activity"/>
    <property type="evidence" value="ECO:0007669"/>
    <property type="project" value="UniProtKB-KW"/>
</dbReference>
<dbReference type="PANTHER" id="PTHR36306">
    <property type="entry name" value="ALPHA-AMYLASE-RELATED-RELATED"/>
    <property type="match status" value="1"/>
</dbReference>
<dbReference type="SUPFAM" id="SSF88713">
    <property type="entry name" value="Glycoside hydrolase/deacetylase"/>
    <property type="match status" value="1"/>
</dbReference>
<keyword evidence="4" id="KW-0378">Hydrolase</keyword>